<name>A0A1H5NGL8_9PSED</name>
<organism evidence="1 2">
    <name type="scientific">Pseudomonas palleroniana</name>
    <dbReference type="NCBI Taxonomy" id="191390"/>
    <lineage>
        <taxon>Bacteria</taxon>
        <taxon>Pseudomonadati</taxon>
        <taxon>Pseudomonadota</taxon>
        <taxon>Gammaproteobacteria</taxon>
        <taxon>Pseudomonadales</taxon>
        <taxon>Pseudomonadaceae</taxon>
        <taxon>Pseudomonas</taxon>
    </lineage>
</organism>
<dbReference type="EMBL" id="FNUA01000002">
    <property type="protein sequence ID" value="SEF00715.1"/>
    <property type="molecule type" value="Genomic_DNA"/>
</dbReference>
<evidence type="ECO:0000313" key="1">
    <source>
        <dbReference type="EMBL" id="SEF00715.1"/>
    </source>
</evidence>
<accession>A0A1H5NGL8</accession>
<proteinExistence type="predicted"/>
<dbReference type="Proteomes" id="UP000199129">
    <property type="component" value="Unassembled WGS sequence"/>
</dbReference>
<protein>
    <submittedName>
        <fullName evidence="1">Uncharacterized protein</fullName>
    </submittedName>
</protein>
<reference evidence="1 2" key="1">
    <citation type="submission" date="2016-10" db="EMBL/GenBank/DDBJ databases">
        <authorList>
            <person name="de Groot N.N."/>
        </authorList>
    </citation>
    <scope>NUCLEOTIDE SEQUENCE [LARGE SCALE GENOMIC DNA]</scope>
    <source>
        <strain evidence="1 2">BS3265</strain>
    </source>
</reference>
<evidence type="ECO:0000313" key="2">
    <source>
        <dbReference type="Proteomes" id="UP000199129"/>
    </source>
</evidence>
<sequence>MYDKMLLLRQRMSNGIISLLANVGGGLLPIAVCQSQTSWLIYRYREQAPSHNQASPHYFLCE</sequence>
<gene>
    <name evidence="1" type="ORF">SAMN04490198_4274</name>
</gene>
<dbReference type="AlphaFoldDB" id="A0A1H5NGL8"/>